<dbReference type="NCBIfam" id="TIGR00242">
    <property type="entry name" value="division/cell wall cluster transcriptional repressor MraZ"/>
    <property type="match status" value="1"/>
</dbReference>
<dbReference type="HAMAP" id="MF_01008">
    <property type="entry name" value="MraZ"/>
    <property type="match status" value="1"/>
</dbReference>
<dbReference type="CDD" id="cd16320">
    <property type="entry name" value="MraZ_N"/>
    <property type="match status" value="1"/>
</dbReference>
<dbReference type="InterPro" id="IPR035642">
    <property type="entry name" value="MraZ_N"/>
</dbReference>
<evidence type="ECO:0000313" key="9">
    <source>
        <dbReference type="EMBL" id="TDR22734.1"/>
    </source>
</evidence>
<keyword evidence="4 7" id="KW-0805">Transcription regulation</keyword>
<dbReference type="Gene3D" id="3.40.1550.20">
    <property type="entry name" value="Transcriptional regulator MraZ domain"/>
    <property type="match status" value="1"/>
</dbReference>
<dbReference type="PANTHER" id="PTHR34701:SF1">
    <property type="entry name" value="TRANSCRIPTIONAL REGULATOR MRAZ"/>
    <property type="match status" value="1"/>
</dbReference>
<dbReference type="InterPro" id="IPR020603">
    <property type="entry name" value="MraZ_dom"/>
</dbReference>
<keyword evidence="3" id="KW-0677">Repeat</keyword>
<dbReference type="GO" id="GO:0005737">
    <property type="term" value="C:cytoplasm"/>
    <property type="evidence" value="ECO:0007669"/>
    <property type="project" value="UniProtKB-UniRule"/>
</dbReference>
<keyword evidence="5 7" id="KW-0238">DNA-binding</keyword>
<name>A0A4R6XWV2_9GAMM</name>
<comment type="subunit">
    <text evidence="7">Forms oligomers.</text>
</comment>
<dbReference type="PROSITE" id="PS51740">
    <property type="entry name" value="SPOVT_ABRB"/>
    <property type="match status" value="1"/>
</dbReference>
<gene>
    <name evidence="7" type="primary">mraZ</name>
    <name evidence="9" type="ORF">C8D91_1227</name>
</gene>
<dbReference type="PANTHER" id="PTHR34701">
    <property type="entry name" value="TRANSCRIPTIONAL REGULATOR MRAZ"/>
    <property type="match status" value="1"/>
</dbReference>
<dbReference type="AlphaFoldDB" id="A0A4R6XWV2"/>
<keyword evidence="6 7" id="KW-0804">Transcription</keyword>
<dbReference type="InterPro" id="IPR038619">
    <property type="entry name" value="MraZ_sf"/>
</dbReference>
<dbReference type="Pfam" id="PF02381">
    <property type="entry name" value="MraZ"/>
    <property type="match status" value="2"/>
</dbReference>
<dbReference type="EMBL" id="SNZB01000002">
    <property type="protein sequence ID" value="TDR22734.1"/>
    <property type="molecule type" value="Genomic_DNA"/>
</dbReference>
<organism evidence="9 10">
    <name type="scientific">Marinicella litoralis</name>
    <dbReference type="NCBI Taxonomy" id="644220"/>
    <lineage>
        <taxon>Bacteria</taxon>
        <taxon>Pseudomonadati</taxon>
        <taxon>Pseudomonadota</taxon>
        <taxon>Gammaproteobacteria</taxon>
        <taxon>Lysobacterales</taxon>
        <taxon>Marinicellaceae</taxon>
        <taxon>Marinicella</taxon>
    </lineage>
</organism>
<reference evidence="9 10" key="1">
    <citation type="submission" date="2019-03" db="EMBL/GenBank/DDBJ databases">
        <title>Genomic Encyclopedia of Type Strains, Phase IV (KMG-IV): sequencing the most valuable type-strain genomes for metagenomic binning, comparative biology and taxonomic classification.</title>
        <authorList>
            <person name="Goeker M."/>
        </authorList>
    </citation>
    <scope>NUCLEOTIDE SEQUENCE [LARGE SCALE GENOMIC DNA]</scope>
    <source>
        <strain evidence="9 10">DSM 25488</strain>
    </source>
</reference>
<dbReference type="InterPro" id="IPR035644">
    <property type="entry name" value="MraZ_C"/>
</dbReference>
<proteinExistence type="inferred from homology"/>
<comment type="caution">
    <text evidence="9">The sequence shown here is derived from an EMBL/GenBank/DDBJ whole genome shotgun (WGS) entry which is preliminary data.</text>
</comment>
<dbReference type="SUPFAM" id="SSF89447">
    <property type="entry name" value="AbrB/MazE/MraZ-like"/>
    <property type="match status" value="1"/>
</dbReference>
<sequence>MFYGEIALNLDVKGRLAIPSMYREPISDACDNRLVLTYNAYENDSLWLYPQHEWEKVRDSVMSLSTFDPMHRALQRRLVGSAFHVVPDKGSRILLPITQRQVASMEKRVVMLGLGNKFEIWNEDALHKTRHQVPAMNGEVSDSMKTLVL</sequence>
<comment type="similarity">
    <text evidence="7">Belongs to the MraZ family.</text>
</comment>
<feature type="domain" description="SpoVT-AbrB" evidence="8">
    <location>
        <begin position="5"/>
        <end position="53"/>
    </location>
</feature>
<dbReference type="CDD" id="cd16321">
    <property type="entry name" value="MraZ_C"/>
    <property type="match status" value="1"/>
</dbReference>
<evidence type="ECO:0000256" key="7">
    <source>
        <dbReference type="HAMAP-Rule" id="MF_01008"/>
    </source>
</evidence>
<evidence type="ECO:0000256" key="5">
    <source>
        <dbReference type="ARBA" id="ARBA00023125"/>
    </source>
</evidence>
<dbReference type="InterPro" id="IPR003444">
    <property type="entry name" value="MraZ"/>
</dbReference>
<dbReference type="Proteomes" id="UP000295724">
    <property type="component" value="Unassembled WGS sequence"/>
</dbReference>
<dbReference type="InterPro" id="IPR037914">
    <property type="entry name" value="SpoVT-AbrB_sf"/>
</dbReference>
<keyword evidence="10" id="KW-1185">Reference proteome</keyword>
<keyword evidence="2 7" id="KW-0963">Cytoplasm</keyword>
<evidence type="ECO:0000256" key="2">
    <source>
        <dbReference type="ARBA" id="ARBA00022490"/>
    </source>
</evidence>
<evidence type="ECO:0000256" key="3">
    <source>
        <dbReference type="ARBA" id="ARBA00022737"/>
    </source>
</evidence>
<protein>
    <recommendedName>
        <fullName evidence="1 7">Transcriptional regulator MraZ</fullName>
    </recommendedName>
</protein>
<evidence type="ECO:0000259" key="8">
    <source>
        <dbReference type="PROSITE" id="PS51740"/>
    </source>
</evidence>
<accession>A0A4R6XWV2</accession>
<dbReference type="GO" id="GO:2000143">
    <property type="term" value="P:negative regulation of DNA-templated transcription initiation"/>
    <property type="evidence" value="ECO:0007669"/>
    <property type="project" value="TreeGrafter"/>
</dbReference>
<evidence type="ECO:0000256" key="6">
    <source>
        <dbReference type="ARBA" id="ARBA00023163"/>
    </source>
</evidence>
<dbReference type="GO" id="GO:0000976">
    <property type="term" value="F:transcription cis-regulatory region binding"/>
    <property type="evidence" value="ECO:0007669"/>
    <property type="project" value="TreeGrafter"/>
</dbReference>
<evidence type="ECO:0000256" key="4">
    <source>
        <dbReference type="ARBA" id="ARBA00023015"/>
    </source>
</evidence>
<dbReference type="GO" id="GO:0009295">
    <property type="term" value="C:nucleoid"/>
    <property type="evidence" value="ECO:0007669"/>
    <property type="project" value="UniProtKB-SubCell"/>
</dbReference>
<dbReference type="GO" id="GO:0003700">
    <property type="term" value="F:DNA-binding transcription factor activity"/>
    <property type="evidence" value="ECO:0007669"/>
    <property type="project" value="UniProtKB-UniRule"/>
</dbReference>
<dbReference type="OrthoDB" id="9807753at2"/>
<evidence type="ECO:0000256" key="1">
    <source>
        <dbReference type="ARBA" id="ARBA00013860"/>
    </source>
</evidence>
<evidence type="ECO:0000313" key="10">
    <source>
        <dbReference type="Proteomes" id="UP000295724"/>
    </source>
</evidence>
<comment type="subcellular location">
    <subcellularLocation>
        <location evidence="7">Cytoplasm</location>
        <location evidence="7">Nucleoid</location>
    </subcellularLocation>
</comment>
<dbReference type="InterPro" id="IPR007159">
    <property type="entry name" value="SpoVT-AbrB_dom"/>
</dbReference>